<feature type="domain" description="HPt" evidence="2">
    <location>
        <begin position="25"/>
        <end position="122"/>
    </location>
</feature>
<sequence>APPSTTAAVDLTVLRDFADTVGGGSPDFLAEIMLSYLDSTDQLLADMATAYCQQDWLTLKRAAHTLKSSSATVSATDLASLCQALETALGIDIDADVNTELSQAIGAKVEAIQRVSAQVKAVLQSALGSQEVTGHVYSA</sequence>
<dbReference type="Gene3D" id="1.20.120.160">
    <property type="entry name" value="HPT domain"/>
    <property type="match status" value="1"/>
</dbReference>
<gene>
    <name evidence="3" type="ORF">DCF17_18325</name>
</gene>
<dbReference type="InterPro" id="IPR008207">
    <property type="entry name" value="Sig_transdc_His_kin_Hpt_dom"/>
</dbReference>
<accession>A0A2W4XMC2</accession>
<protein>
    <recommendedName>
        <fullName evidence="2">HPt domain-containing protein</fullName>
    </recommendedName>
</protein>
<evidence type="ECO:0000313" key="4">
    <source>
        <dbReference type="Proteomes" id="UP000249081"/>
    </source>
</evidence>
<reference evidence="3 4" key="2">
    <citation type="submission" date="2018-06" db="EMBL/GenBank/DDBJ databases">
        <title>Metagenomic assembly of (sub)arctic Cyanobacteria and their associated microbiome from non-axenic cultures.</title>
        <authorList>
            <person name="Baurain D."/>
        </authorList>
    </citation>
    <scope>NUCLEOTIDE SEQUENCE [LARGE SCALE GENOMIC DNA]</scope>
    <source>
        <strain evidence="3">ULC041bin1</strain>
    </source>
</reference>
<dbReference type="Pfam" id="PF01627">
    <property type="entry name" value="Hpt"/>
    <property type="match status" value="1"/>
</dbReference>
<comment type="caution">
    <text evidence="3">The sequence shown here is derived from an EMBL/GenBank/DDBJ whole genome shotgun (WGS) entry which is preliminary data.</text>
</comment>
<dbReference type="Proteomes" id="UP000249081">
    <property type="component" value="Unassembled WGS sequence"/>
</dbReference>
<dbReference type="SUPFAM" id="SSF47226">
    <property type="entry name" value="Histidine-containing phosphotransfer domain, HPT domain"/>
    <property type="match status" value="1"/>
</dbReference>
<organism evidence="3 4">
    <name type="scientific">Shackletoniella antarctica</name>
    <dbReference type="NCBI Taxonomy" id="268115"/>
    <lineage>
        <taxon>Bacteria</taxon>
        <taxon>Bacillati</taxon>
        <taxon>Cyanobacteriota</taxon>
        <taxon>Cyanophyceae</taxon>
        <taxon>Oculatellales</taxon>
        <taxon>Oculatellaceae</taxon>
        <taxon>Shackletoniella</taxon>
    </lineage>
</organism>
<dbReference type="GO" id="GO:0000160">
    <property type="term" value="P:phosphorelay signal transduction system"/>
    <property type="evidence" value="ECO:0007669"/>
    <property type="project" value="InterPro"/>
</dbReference>
<reference evidence="4" key="1">
    <citation type="submission" date="2018-04" db="EMBL/GenBank/DDBJ databases">
        <authorList>
            <person name="Cornet L."/>
        </authorList>
    </citation>
    <scope>NUCLEOTIDE SEQUENCE [LARGE SCALE GENOMIC DNA]</scope>
</reference>
<proteinExistence type="predicted"/>
<feature type="non-terminal residue" evidence="3">
    <location>
        <position position="1"/>
    </location>
</feature>
<dbReference type="EMBL" id="QBMN01000161">
    <property type="protein sequence ID" value="PZO35695.1"/>
    <property type="molecule type" value="Genomic_DNA"/>
</dbReference>
<keyword evidence="1" id="KW-0597">Phosphoprotein</keyword>
<evidence type="ECO:0000259" key="2">
    <source>
        <dbReference type="PROSITE" id="PS50894"/>
    </source>
</evidence>
<feature type="modified residue" description="Phosphohistidine" evidence="1">
    <location>
        <position position="64"/>
    </location>
</feature>
<dbReference type="SMART" id="SM00073">
    <property type="entry name" value="HPT"/>
    <property type="match status" value="1"/>
</dbReference>
<dbReference type="AlphaFoldDB" id="A0A2W4XMC2"/>
<evidence type="ECO:0000256" key="1">
    <source>
        <dbReference type="PROSITE-ProRule" id="PRU00110"/>
    </source>
</evidence>
<name>A0A2W4XMC2_9CYAN</name>
<dbReference type="PROSITE" id="PS50894">
    <property type="entry name" value="HPT"/>
    <property type="match status" value="1"/>
</dbReference>
<dbReference type="InterPro" id="IPR036641">
    <property type="entry name" value="HPT_dom_sf"/>
</dbReference>
<dbReference type="CDD" id="cd00088">
    <property type="entry name" value="HPT"/>
    <property type="match status" value="1"/>
</dbReference>
<evidence type="ECO:0000313" key="3">
    <source>
        <dbReference type="EMBL" id="PZO35695.1"/>
    </source>
</evidence>